<reference evidence="1 2" key="1">
    <citation type="submission" date="2023-03" db="EMBL/GenBank/DDBJ databases">
        <title>Isolation and description of six Streptomyces strains from soil environments, able to metabolize different microbial glucans.</title>
        <authorList>
            <person name="Widen T."/>
            <person name="Larsbrink J."/>
        </authorList>
    </citation>
    <scope>NUCLEOTIDE SEQUENCE [LARGE SCALE GENOMIC DNA]</scope>
    <source>
        <strain evidence="1 2">Mut1</strain>
    </source>
</reference>
<accession>A0ABY9HKF0</accession>
<gene>
    <name evidence="1" type="ORF">P8A18_16985</name>
</gene>
<name>A0ABY9HKF0_9ACTN</name>
<evidence type="ECO:0000313" key="2">
    <source>
        <dbReference type="Proteomes" id="UP001239522"/>
    </source>
</evidence>
<dbReference type="Proteomes" id="UP001239522">
    <property type="component" value="Chromosome"/>
</dbReference>
<dbReference type="EMBL" id="CP120997">
    <property type="protein sequence ID" value="WLQ35025.1"/>
    <property type="molecule type" value="Genomic_DNA"/>
</dbReference>
<organism evidence="1 2">
    <name type="scientific">Streptomyces castrisilvae</name>
    <dbReference type="NCBI Taxonomy" id="3033811"/>
    <lineage>
        <taxon>Bacteria</taxon>
        <taxon>Bacillati</taxon>
        <taxon>Actinomycetota</taxon>
        <taxon>Actinomycetes</taxon>
        <taxon>Kitasatosporales</taxon>
        <taxon>Streptomycetaceae</taxon>
        <taxon>Streptomyces</taxon>
    </lineage>
</organism>
<keyword evidence="2" id="KW-1185">Reference proteome</keyword>
<proteinExistence type="predicted"/>
<dbReference type="InterPro" id="IPR026988">
    <property type="entry name" value="YaaC-like"/>
</dbReference>
<protein>
    <submittedName>
        <fullName evidence="1">YaaC family protein</fullName>
    </submittedName>
</protein>
<evidence type="ECO:0000313" key="1">
    <source>
        <dbReference type="EMBL" id="WLQ35025.1"/>
    </source>
</evidence>
<sequence>MARALGVPSFEAGAEINLGQLWPLIPETHGVPLPGVDGVKAMYMSQSGVRYEEGQGWAQVHVMPVSNRVRQAAERDPATLETFLARYPTLDGWSRKEIAGAQAVSWEEQSNGFQQKLIIYVPDEKGGPEARDGGRATVRAKATAYRGPDDLFLFPSIGAMQEPIHPLLVWWALLFSLSMLARYEPEHWASIVDIDHSSDANAVEHLLDEAVAVVPHLALLAIQEVAGP</sequence>
<dbReference type="Pfam" id="PF14175">
    <property type="entry name" value="YaaC"/>
    <property type="match status" value="1"/>
</dbReference>